<feature type="transmembrane region" description="Helical" evidence="13">
    <location>
        <begin position="190"/>
        <end position="215"/>
    </location>
</feature>
<feature type="domain" description="Ion transport" evidence="14">
    <location>
        <begin position="16"/>
        <end position="211"/>
    </location>
</feature>
<dbReference type="SUPFAM" id="SSF81324">
    <property type="entry name" value="Voltage-gated potassium channels"/>
    <property type="match status" value="1"/>
</dbReference>
<keyword evidence="8 13" id="KW-1133">Transmembrane helix</keyword>
<evidence type="ECO:0000256" key="6">
    <source>
        <dbReference type="ARBA" id="ARBA00022882"/>
    </source>
</evidence>
<evidence type="ECO:0000259" key="14">
    <source>
        <dbReference type="Pfam" id="PF00520"/>
    </source>
</evidence>
<evidence type="ECO:0000256" key="11">
    <source>
        <dbReference type="ARBA" id="ARBA00023303"/>
    </source>
</evidence>
<dbReference type="GO" id="GO:0001508">
    <property type="term" value="P:action potential"/>
    <property type="evidence" value="ECO:0007669"/>
    <property type="project" value="TreeGrafter"/>
</dbReference>
<dbReference type="PANTHER" id="PTHR11537:SF254">
    <property type="entry name" value="POTASSIUM VOLTAGE-GATED CHANNEL PROTEIN SHAB"/>
    <property type="match status" value="1"/>
</dbReference>
<keyword evidence="3" id="KW-0633">Potassium transport</keyword>
<feature type="transmembrane region" description="Helical" evidence="13">
    <location>
        <begin position="128"/>
        <end position="148"/>
    </location>
</feature>
<proteinExistence type="predicted"/>
<keyword evidence="7" id="KW-0630">Potassium</keyword>
<evidence type="ECO:0000256" key="7">
    <source>
        <dbReference type="ARBA" id="ARBA00022958"/>
    </source>
</evidence>
<dbReference type="GO" id="GO:0008076">
    <property type="term" value="C:voltage-gated potassium channel complex"/>
    <property type="evidence" value="ECO:0007669"/>
    <property type="project" value="InterPro"/>
</dbReference>
<accession>A0A7J9UTE7</accession>
<dbReference type="Gene3D" id="1.10.287.70">
    <property type="match status" value="1"/>
</dbReference>
<reference evidence="15 16" key="1">
    <citation type="submission" date="2019-10" db="EMBL/GenBank/DDBJ databases">
        <title>Georgenia wutianyii sp. nov. and Georgenia yuyongxinii sp. nov. isolated from plateau pika (Ochotona curzoniae) in the Qinghai-Tibet plateau of China.</title>
        <authorList>
            <person name="Tian Z."/>
        </authorList>
    </citation>
    <scope>NUCLEOTIDE SEQUENCE [LARGE SCALE GENOMIC DNA]</scope>
    <source>
        <strain evidence="15 16">JCM 15130</strain>
    </source>
</reference>
<dbReference type="InterPro" id="IPR005821">
    <property type="entry name" value="Ion_trans_dom"/>
</dbReference>
<dbReference type="OrthoDB" id="9799090at2"/>
<organism evidence="15 16">
    <name type="scientific">Georgenia ruanii</name>
    <dbReference type="NCBI Taxonomy" id="348442"/>
    <lineage>
        <taxon>Bacteria</taxon>
        <taxon>Bacillati</taxon>
        <taxon>Actinomycetota</taxon>
        <taxon>Actinomycetes</taxon>
        <taxon>Micrococcales</taxon>
        <taxon>Bogoriellaceae</taxon>
        <taxon>Georgenia</taxon>
    </lineage>
</organism>
<sequence>MTGTTAAHRELGNTGYEIFVGALSILSLVNLVLVVLLRDPATQTVIQAIDLLLSVVFLADFVARLRRAPSRSGYFLRQFGWADLLASLPFPQVKILRVFRLVRVVRLLRRYGAANIARSLVSDRAGSALFTVLLIGVLVLQFGSVGMLQLERTEPAANITTASDALWYTIVTMSTVGYGDTYPVGNPARALGVGIIVVGVGIFGTLTGWLANFFLTPHRGQPTSEAPPTLREAQQRIDQMSRLIDQQRATLAELQTLLRKRG</sequence>
<keyword evidence="5" id="KW-0631">Potassium channel</keyword>
<keyword evidence="4 13" id="KW-0812">Transmembrane</keyword>
<dbReference type="PANTHER" id="PTHR11537">
    <property type="entry name" value="VOLTAGE-GATED POTASSIUM CHANNEL"/>
    <property type="match status" value="1"/>
</dbReference>
<dbReference type="InterPro" id="IPR028325">
    <property type="entry name" value="VG_K_chnl"/>
</dbReference>
<evidence type="ECO:0000256" key="2">
    <source>
        <dbReference type="ARBA" id="ARBA00022448"/>
    </source>
</evidence>
<dbReference type="PRINTS" id="PR00169">
    <property type="entry name" value="KCHANNEL"/>
</dbReference>
<feature type="coiled-coil region" evidence="12">
    <location>
        <begin position="230"/>
        <end position="257"/>
    </location>
</feature>
<dbReference type="EMBL" id="WHPD01000962">
    <property type="protein sequence ID" value="MPV87895.1"/>
    <property type="molecule type" value="Genomic_DNA"/>
</dbReference>
<dbReference type="AlphaFoldDB" id="A0A7J9UTE7"/>
<keyword evidence="12" id="KW-0175">Coiled coil</keyword>
<evidence type="ECO:0000313" key="16">
    <source>
        <dbReference type="Proteomes" id="UP000429644"/>
    </source>
</evidence>
<evidence type="ECO:0000256" key="12">
    <source>
        <dbReference type="SAM" id="Coils"/>
    </source>
</evidence>
<dbReference type="Pfam" id="PF00520">
    <property type="entry name" value="Ion_trans"/>
    <property type="match status" value="1"/>
</dbReference>
<evidence type="ECO:0000256" key="9">
    <source>
        <dbReference type="ARBA" id="ARBA00023065"/>
    </source>
</evidence>
<evidence type="ECO:0000313" key="15">
    <source>
        <dbReference type="EMBL" id="MPV87895.1"/>
    </source>
</evidence>
<feature type="transmembrane region" description="Helical" evidence="13">
    <location>
        <begin position="18"/>
        <end position="38"/>
    </location>
</feature>
<evidence type="ECO:0000256" key="5">
    <source>
        <dbReference type="ARBA" id="ARBA00022826"/>
    </source>
</evidence>
<dbReference type="GO" id="GO:0005249">
    <property type="term" value="F:voltage-gated potassium channel activity"/>
    <property type="evidence" value="ECO:0007669"/>
    <property type="project" value="InterPro"/>
</dbReference>
<gene>
    <name evidence="15" type="ORF">GB882_04395</name>
</gene>
<dbReference type="InterPro" id="IPR027359">
    <property type="entry name" value="Volt_channel_dom_sf"/>
</dbReference>
<name>A0A7J9UTE7_9MICO</name>
<comment type="caution">
    <text evidence="15">The sequence shown here is derived from an EMBL/GenBank/DDBJ whole genome shotgun (WGS) entry which is preliminary data.</text>
</comment>
<keyword evidence="16" id="KW-1185">Reference proteome</keyword>
<evidence type="ECO:0000256" key="8">
    <source>
        <dbReference type="ARBA" id="ARBA00022989"/>
    </source>
</evidence>
<evidence type="ECO:0000256" key="3">
    <source>
        <dbReference type="ARBA" id="ARBA00022538"/>
    </source>
</evidence>
<evidence type="ECO:0000256" key="10">
    <source>
        <dbReference type="ARBA" id="ARBA00023136"/>
    </source>
</evidence>
<protein>
    <submittedName>
        <fullName evidence="15">Ion transporter</fullName>
    </submittedName>
</protein>
<comment type="subcellular location">
    <subcellularLocation>
        <location evidence="1">Membrane</location>
        <topology evidence="1">Multi-pass membrane protein</topology>
    </subcellularLocation>
</comment>
<evidence type="ECO:0000256" key="1">
    <source>
        <dbReference type="ARBA" id="ARBA00004141"/>
    </source>
</evidence>
<dbReference type="Proteomes" id="UP000429644">
    <property type="component" value="Unassembled WGS sequence"/>
</dbReference>
<evidence type="ECO:0000256" key="13">
    <source>
        <dbReference type="SAM" id="Phobius"/>
    </source>
</evidence>
<keyword evidence="11" id="KW-0407">Ion channel</keyword>
<keyword evidence="9" id="KW-0406">Ion transport</keyword>
<dbReference type="RefSeq" id="WP_152230516.1">
    <property type="nucleotide sequence ID" value="NZ_BAAAOT010000002.1"/>
</dbReference>
<keyword evidence="2" id="KW-0813">Transport</keyword>
<keyword evidence="10 13" id="KW-0472">Membrane</keyword>
<evidence type="ECO:0000256" key="4">
    <source>
        <dbReference type="ARBA" id="ARBA00022692"/>
    </source>
</evidence>
<dbReference type="Gene3D" id="1.20.120.350">
    <property type="entry name" value="Voltage-gated potassium channels. Chain C"/>
    <property type="match status" value="1"/>
</dbReference>
<keyword evidence="6" id="KW-0851">Voltage-gated channel</keyword>